<dbReference type="OrthoDB" id="9911951at2"/>
<evidence type="ECO:0000313" key="2">
    <source>
        <dbReference type="Proteomes" id="UP000001982"/>
    </source>
</evidence>
<gene>
    <name evidence="1" type="ordered locus">Sden_0054</name>
</gene>
<dbReference type="RefSeq" id="WP_011494520.1">
    <property type="nucleotide sequence ID" value="NC_007954.1"/>
</dbReference>
<dbReference type="EMBL" id="CP000302">
    <property type="protein sequence ID" value="ABE53351.1"/>
    <property type="molecule type" value="Genomic_DNA"/>
</dbReference>
<proteinExistence type="predicted"/>
<evidence type="ECO:0000313" key="1">
    <source>
        <dbReference type="EMBL" id="ABE53351.1"/>
    </source>
</evidence>
<name>Q12T75_SHEDO</name>
<organism evidence="1 2">
    <name type="scientific">Shewanella denitrificans (strain OS217 / ATCC BAA-1090 / DSM 15013)</name>
    <dbReference type="NCBI Taxonomy" id="318161"/>
    <lineage>
        <taxon>Bacteria</taxon>
        <taxon>Pseudomonadati</taxon>
        <taxon>Pseudomonadota</taxon>
        <taxon>Gammaproteobacteria</taxon>
        <taxon>Alteromonadales</taxon>
        <taxon>Shewanellaceae</taxon>
        <taxon>Shewanella</taxon>
    </lineage>
</organism>
<dbReference type="AlphaFoldDB" id="Q12T75"/>
<reference evidence="1 2" key="1">
    <citation type="submission" date="2006-03" db="EMBL/GenBank/DDBJ databases">
        <title>Complete sequence of Shewanella denitrificans OS217.</title>
        <authorList>
            <consortium name="US DOE Joint Genome Institute"/>
            <person name="Copeland A."/>
            <person name="Lucas S."/>
            <person name="Lapidus A."/>
            <person name="Barry K."/>
            <person name="Detter J.C."/>
            <person name="Glavina del Rio T."/>
            <person name="Hammon N."/>
            <person name="Israni S."/>
            <person name="Dalin E."/>
            <person name="Tice H."/>
            <person name="Pitluck S."/>
            <person name="Brettin T."/>
            <person name="Bruce D."/>
            <person name="Han C."/>
            <person name="Tapia R."/>
            <person name="Gilna P."/>
            <person name="Kiss H."/>
            <person name="Schmutz J."/>
            <person name="Larimer F."/>
            <person name="Land M."/>
            <person name="Hauser L."/>
            <person name="Kyrpides N."/>
            <person name="Lykidis A."/>
            <person name="Richardson P."/>
        </authorList>
    </citation>
    <scope>NUCLEOTIDE SEQUENCE [LARGE SCALE GENOMIC DNA]</scope>
    <source>
        <strain evidence="2">OS217 / ATCC BAA-1090 / DSM 15013</strain>
    </source>
</reference>
<dbReference type="KEGG" id="sdn:Sden_0054"/>
<dbReference type="Proteomes" id="UP000001982">
    <property type="component" value="Chromosome"/>
</dbReference>
<keyword evidence="2" id="KW-1185">Reference proteome</keyword>
<dbReference type="HOGENOM" id="CLU_2248274_0_0_6"/>
<protein>
    <submittedName>
        <fullName evidence="1">Uncharacterized protein</fullName>
    </submittedName>
</protein>
<sequence length="104" mass="11710">MHEAACKASILLLSVNKAKRYRLLKKIDAARAAEIEQAFDKLTSLGLTLDDFSRLKLPISVFSCESINEVNWLRSHVSDQDHLQTKAKVKTAFLQLLALDEGLR</sequence>
<dbReference type="STRING" id="318161.Sden_0054"/>
<accession>Q12T75</accession>